<keyword evidence="3" id="KW-1185">Reference proteome</keyword>
<dbReference type="Proteomes" id="UP001649230">
    <property type="component" value="Chromosome"/>
</dbReference>
<feature type="transmembrane region" description="Helical" evidence="1">
    <location>
        <begin position="153"/>
        <end position="173"/>
    </location>
</feature>
<reference evidence="2 3" key="1">
    <citation type="journal article" date="2024" name="Int. J. Syst. Evol. Microbiol.">
        <title>Paenibacillus hexagrammi sp. nov., a novel bacterium isolated from the gut content of Hexagrammos agrammus.</title>
        <authorList>
            <person name="Jung H.K."/>
            <person name="Kim D.G."/>
            <person name="Zin H."/>
            <person name="Park J."/>
            <person name="Jung H."/>
            <person name="Kim Y.O."/>
            <person name="Kong H.J."/>
            <person name="Kim J.W."/>
            <person name="Kim Y.S."/>
        </authorList>
    </citation>
    <scope>NUCLEOTIDE SEQUENCE [LARGE SCALE GENOMIC DNA]</scope>
    <source>
        <strain evidence="2 3">YPD9-1</strain>
    </source>
</reference>
<accession>A0ABY3SI84</accession>
<dbReference type="InterPro" id="IPR018750">
    <property type="entry name" value="DUF2306_membrane"/>
</dbReference>
<feature type="transmembrane region" description="Helical" evidence="1">
    <location>
        <begin position="47"/>
        <end position="67"/>
    </location>
</feature>
<proteinExistence type="predicted"/>
<dbReference type="Pfam" id="PF10067">
    <property type="entry name" value="DUF2306"/>
    <property type="match status" value="1"/>
</dbReference>
<feature type="transmembrane region" description="Helical" evidence="1">
    <location>
        <begin position="113"/>
        <end position="132"/>
    </location>
</feature>
<sequence length="213" mass="24076">MGLKIWRIVLTFFAVAIAGYAIVQYGFFSPASAGLVSQKLRQPDFHLTPWVYVLYAHIVTAVLALVLGPYQLFVKPQGKRIRLHRRLGYVYFISIMVSSIVGLYLAIYATGGWVSTLGFLGLDLAWAMSTWLSVRYILNKNVQAHKDWMMRSYALTCAAITLRLWLGPMALLFGNFITGYQVTAWLCWVPNLFIMEAVIRRRAAKRHAPVIGA</sequence>
<gene>
    <name evidence="2" type="ORF">L0M14_25785</name>
</gene>
<evidence type="ECO:0000256" key="1">
    <source>
        <dbReference type="SAM" id="Phobius"/>
    </source>
</evidence>
<evidence type="ECO:0000313" key="3">
    <source>
        <dbReference type="Proteomes" id="UP001649230"/>
    </source>
</evidence>
<feature type="transmembrane region" description="Helical" evidence="1">
    <location>
        <begin position="7"/>
        <end position="27"/>
    </location>
</feature>
<evidence type="ECO:0000313" key="2">
    <source>
        <dbReference type="EMBL" id="UJF32949.1"/>
    </source>
</evidence>
<keyword evidence="1" id="KW-0812">Transmembrane</keyword>
<keyword evidence="1" id="KW-0472">Membrane</keyword>
<feature type="transmembrane region" description="Helical" evidence="1">
    <location>
        <begin position="88"/>
        <end position="107"/>
    </location>
</feature>
<organism evidence="2 3">
    <name type="scientific">Paenibacillus hexagrammi</name>
    <dbReference type="NCBI Taxonomy" id="2908839"/>
    <lineage>
        <taxon>Bacteria</taxon>
        <taxon>Bacillati</taxon>
        <taxon>Bacillota</taxon>
        <taxon>Bacilli</taxon>
        <taxon>Bacillales</taxon>
        <taxon>Paenibacillaceae</taxon>
        <taxon>Paenibacillus</taxon>
    </lineage>
</organism>
<protein>
    <submittedName>
        <fullName evidence="2">DUF2306 domain-containing protein</fullName>
    </submittedName>
</protein>
<dbReference type="EMBL" id="CP090978">
    <property type="protein sequence ID" value="UJF32949.1"/>
    <property type="molecule type" value="Genomic_DNA"/>
</dbReference>
<keyword evidence="1" id="KW-1133">Transmembrane helix</keyword>
<name>A0ABY3SI84_9BACL</name>
<feature type="transmembrane region" description="Helical" evidence="1">
    <location>
        <begin position="179"/>
        <end position="199"/>
    </location>
</feature>
<dbReference type="RefSeq" id="WP_235119292.1">
    <property type="nucleotide sequence ID" value="NZ_CP090978.1"/>
</dbReference>